<evidence type="ECO:0000256" key="12">
    <source>
        <dbReference type="PROSITE-ProRule" id="PRU00169"/>
    </source>
</evidence>
<evidence type="ECO:0000256" key="8">
    <source>
        <dbReference type="ARBA" id="ARBA00022840"/>
    </source>
</evidence>
<comment type="subcellular location">
    <subcellularLocation>
        <location evidence="2">Membrane</location>
    </subcellularLocation>
</comment>
<dbReference type="Pfam" id="PF00072">
    <property type="entry name" value="Response_reg"/>
    <property type="match status" value="1"/>
</dbReference>
<dbReference type="InterPro" id="IPR036097">
    <property type="entry name" value="HisK_dim/P_sf"/>
</dbReference>
<dbReference type="CDD" id="cd00082">
    <property type="entry name" value="HisKA"/>
    <property type="match status" value="1"/>
</dbReference>
<keyword evidence="7 19" id="KW-0418">Kinase</keyword>
<dbReference type="PROSITE" id="PS50109">
    <property type="entry name" value="HIS_KIN"/>
    <property type="match status" value="1"/>
</dbReference>
<dbReference type="RefSeq" id="WP_145062949.1">
    <property type="nucleotide sequence ID" value="NZ_CP036287.1"/>
</dbReference>
<dbReference type="SMART" id="SM00387">
    <property type="entry name" value="HATPase_c"/>
    <property type="match status" value="1"/>
</dbReference>
<dbReference type="PROSITE" id="PS50112">
    <property type="entry name" value="PAS"/>
    <property type="match status" value="2"/>
</dbReference>
<evidence type="ECO:0000256" key="13">
    <source>
        <dbReference type="SAM" id="MobiDB-lite"/>
    </source>
</evidence>
<reference evidence="19 20" key="1">
    <citation type="submission" date="2019-02" db="EMBL/GenBank/DDBJ databases">
        <title>Deep-cultivation of Planctomycetes and their phenomic and genomic characterization uncovers novel biology.</title>
        <authorList>
            <person name="Wiegand S."/>
            <person name="Jogler M."/>
            <person name="Boedeker C."/>
            <person name="Pinto D."/>
            <person name="Vollmers J."/>
            <person name="Rivas-Marin E."/>
            <person name="Kohn T."/>
            <person name="Peeters S.H."/>
            <person name="Heuer A."/>
            <person name="Rast P."/>
            <person name="Oberbeckmann S."/>
            <person name="Bunk B."/>
            <person name="Jeske O."/>
            <person name="Meyerdierks A."/>
            <person name="Storesund J.E."/>
            <person name="Kallscheuer N."/>
            <person name="Luecker S."/>
            <person name="Lage O.M."/>
            <person name="Pohl T."/>
            <person name="Merkel B.J."/>
            <person name="Hornburger P."/>
            <person name="Mueller R.-W."/>
            <person name="Bruemmer F."/>
            <person name="Labrenz M."/>
            <person name="Spormann A.M."/>
            <person name="Op den Camp H."/>
            <person name="Overmann J."/>
            <person name="Amann R."/>
            <person name="Jetten M.S.M."/>
            <person name="Mascher T."/>
            <person name="Medema M.H."/>
            <person name="Devos D.P."/>
            <person name="Kaster A.-K."/>
            <person name="Ovreas L."/>
            <person name="Rohde M."/>
            <person name="Galperin M.Y."/>
            <person name="Jogler C."/>
        </authorList>
    </citation>
    <scope>NUCLEOTIDE SEQUENCE [LARGE SCALE GENOMIC DNA]</scope>
    <source>
        <strain evidence="19 20">Pla133</strain>
    </source>
</reference>
<keyword evidence="10 14" id="KW-0472">Membrane</keyword>
<dbReference type="InterPro" id="IPR011006">
    <property type="entry name" value="CheY-like_superfamily"/>
</dbReference>
<dbReference type="InterPro" id="IPR000014">
    <property type="entry name" value="PAS"/>
</dbReference>
<dbReference type="InterPro" id="IPR013656">
    <property type="entry name" value="PAS_4"/>
</dbReference>
<dbReference type="Gene3D" id="3.30.565.10">
    <property type="entry name" value="Histidine kinase-like ATPase, C-terminal domain"/>
    <property type="match status" value="1"/>
</dbReference>
<evidence type="ECO:0000313" key="20">
    <source>
        <dbReference type="Proteomes" id="UP000316921"/>
    </source>
</evidence>
<dbReference type="InterPro" id="IPR004358">
    <property type="entry name" value="Sig_transdc_His_kin-like_C"/>
</dbReference>
<evidence type="ECO:0000256" key="1">
    <source>
        <dbReference type="ARBA" id="ARBA00000085"/>
    </source>
</evidence>
<dbReference type="SUPFAM" id="SSF47384">
    <property type="entry name" value="Homodimeric domain of signal transducing histidine kinase"/>
    <property type="match status" value="1"/>
</dbReference>
<dbReference type="SUPFAM" id="SSF55874">
    <property type="entry name" value="ATPase domain of HSP90 chaperone/DNA topoisomerase II/histidine kinase"/>
    <property type="match status" value="1"/>
</dbReference>
<dbReference type="GO" id="GO:0016020">
    <property type="term" value="C:membrane"/>
    <property type="evidence" value="ECO:0007669"/>
    <property type="project" value="UniProtKB-SubCell"/>
</dbReference>
<feature type="domain" description="PAS" evidence="17">
    <location>
        <begin position="256"/>
        <end position="297"/>
    </location>
</feature>
<dbReference type="GO" id="GO:0000155">
    <property type="term" value="F:phosphorelay sensor kinase activity"/>
    <property type="evidence" value="ECO:0007669"/>
    <property type="project" value="InterPro"/>
</dbReference>
<dbReference type="PROSITE" id="PS50113">
    <property type="entry name" value="PAC"/>
    <property type="match status" value="1"/>
</dbReference>
<evidence type="ECO:0000259" key="18">
    <source>
        <dbReference type="PROSITE" id="PS50113"/>
    </source>
</evidence>
<dbReference type="Pfam" id="PF13426">
    <property type="entry name" value="PAS_9"/>
    <property type="match status" value="1"/>
</dbReference>
<evidence type="ECO:0000256" key="9">
    <source>
        <dbReference type="ARBA" id="ARBA00023012"/>
    </source>
</evidence>
<feature type="modified residue" description="4-aspartylphosphate" evidence="12">
    <location>
        <position position="821"/>
    </location>
</feature>
<dbReference type="GO" id="GO:0005524">
    <property type="term" value="F:ATP binding"/>
    <property type="evidence" value="ECO:0007669"/>
    <property type="project" value="UniProtKB-KW"/>
</dbReference>
<feature type="transmembrane region" description="Helical" evidence="14">
    <location>
        <begin position="20"/>
        <end position="41"/>
    </location>
</feature>
<comment type="catalytic activity">
    <reaction evidence="1">
        <text>ATP + protein L-histidine = ADP + protein N-phospho-L-histidine.</text>
        <dbReference type="EC" id="2.7.13.3"/>
    </reaction>
</comment>
<organism evidence="19 20">
    <name type="scientific">Engelhardtia mirabilis</name>
    <dbReference type="NCBI Taxonomy" id="2528011"/>
    <lineage>
        <taxon>Bacteria</taxon>
        <taxon>Pseudomonadati</taxon>
        <taxon>Planctomycetota</taxon>
        <taxon>Planctomycetia</taxon>
        <taxon>Planctomycetia incertae sedis</taxon>
        <taxon>Engelhardtia</taxon>
    </lineage>
</organism>
<keyword evidence="4 12" id="KW-0597">Phosphoprotein</keyword>
<dbReference type="EC" id="2.7.13.3" evidence="3"/>
<dbReference type="InterPro" id="IPR036890">
    <property type="entry name" value="HATPase_C_sf"/>
</dbReference>
<dbReference type="InterPro" id="IPR001789">
    <property type="entry name" value="Sig_transdc_resp-reg_receiver"/>
</dbReference>
<feature type="domain" description="PAS" evidence="17">
    <location>
        <begin position="361"/>
        <end position="405"/>
    </location>
</feature>
<feature type="domain" description="Histidine kinase" evidence="15">
    <location>
        <begin position="505"/>
        <end position="729"/>
    </location>
</feature>
<dbReference type="NCBIfam" id="TIGR00229">
    <property type="entry name" value="sensory_box"/>
    <property type="match status" value="2"/>
</dbReference>
<sequence length="893" mass="98320">MASQPNQLPVPQRPRWYSLYIGLAALDVLAMLGALYLGYVLDSSFHASVLHNREWSDRQERYSILNGLAARVAMPGNDIFETGDVEAARTARDRARADFDAVLERVRADLERNTAPDAQVELLPEVDAVGERISDVLELQTETFELLEQGRRNDAAANMAGMDRSLAEVVAAIGQLGAKTRAIQRRELGHQAALTSRIRTCEYVLGSTIALMLIGVVVSGHRLINRGQRSSQALKAALDEARSLWNVLDQHTLFSIADPSGKIVEVNEGFCRISGYSRDELVGRDHRLLNSGHHPSSFWAEMWATIRSGRPWRGQVCNRAKDGSLYWVESINIPQLDARGVLTHFISLRVDITASKRAAEALEEVKSALDASIDCVYMFDARTKLFVYANRGVTEQVGYDHDELLRMSPVAIMPEFDEQQFEALLGSFDEDAGEALVIRTEHAHRDGQRTPVEISLQLVRDLGAHGRFTAIVRDVSEQLANEARLIAAKDEAEAASRTKSEFLANMSHEIRTPMTAILGFADLLSSDREFVDEPAQAAAAARSIRTNADHLLTIINDILDMSKIEAGRMDLESISTDPLELCEKLVSLVAPRAHGKGIELELRIDSPLPRRIETDPTRLRQVLLNLVGNAIKFTEVGSVTLALSCDRWNERLSFRVIDTGIGMSPEQRDTIARFEPFTQADASMRRRFGGTGLGLRISNSLARLLGGGLELDSTEGEGTTFCLSLPTGPLESAAMVDPSDSVAAPLPAHPRRTERPSATGGRPLDGVRLLMAEDGPDNQRLISFHLKRAGAEVTICENGLIAVETIEALEPDELPHLVLMDMQMPMLDGYGATRRLREGGFERPILALTAHAMDGDRQRCLDAGCDDYLSKPIDAAVLVEACRHWRSLAVDAT</sequence>
<feature type="region of interest" description="Disordered" evidence="13">
    <location>
        <begin position="740"/>
        <end position="763"/>
    </location>
</feature>
<evidence type="ECO:0000256" key="10">
    <source>
        <dbReference type="ARBA" id="ARBA00023136"/>
    </source>
</evidence>
<dbReference type="EMBL" id="CP036287">
    <property type="protein sequence ID" value="QDU65896.1"/>
    <property type="molecule type" value="Genomic_DNA"/>
</dbReference>
<evidence type="ECO:0000256" key="7">
    <source>
        <dbReference type="ARBA" id="ARBA00022777"/>
    </source>
</evidence>
<dbReference type="SMART" id="SM00091">
    <property type="entry name" value="PAS"/>
    <property type="match status" value="2"/>
</dbReference>
<evidence type="ECO:0000259" key="17">
    <source>
        <dbReference type="PROSITE" id="PS50112"/>
    </source>
</evidence>
<dbReference type="InterPro" id="IPR003661">
    <property type="entry name" value="HisK_dim/P_dom"/>
</dbReference>
<dbReference type="PROSITE" id="PS50110">
    <property type="entry name" value="RESPONSE_REGULATORY"/>
    <property type="match status" value="1"/>
</dbReference>
<dbReference type="Proteomes" id="UP000316921">
    <property type="component" value="Chromosome"/>
</dbReference>
<evidence type="ECO:0000256" key="14">
    <source>
        <dbReference type="SAM" id="Phobius"/>
    </source>
</evidence>
<dbReference type="Pfam" id="PF02518">
    <property type="entry name" value="HATPase_c"/>
    <property type="match status" value="1"/>
</dbReference>
<keyword evidence="14" id="KW-0812">Transmembrane</keyword>
<dbReference type="CDD" id="cd17546">
    <property type="entry name" value="REC_hyHK_CKI1_RcsC-like"/>
    <property type="match status" value="1"/>
</dbReference>
<dbReference type="CDD" id="cd00130">
    <property type="entry name" value="PAS"/>
    <property type="match status" value="2"/>
</dbReference>
<evidence type="ECO:0000256" key="4">
    <source>
        <dbReference type="ARBA" id="ARBA00022553"/>
    </source>
</evidence>
<keyword evidence="11" id="KW-0131">Cell cycle</keyword>
<dbReference type="PANTHER" id="PTHR43047">
    <property type="entry name" value="TWO-COMPONENT HISTIDINE PROTEIN KINASE"/>
    <property type="match status" value="1"/>
</dbReference>
<dbReference type="Gene3D" id="3.40.50.2300">
    <property type="match status" value="1"/>
</dbReference>
<keyword evidence="20" id="KW-1185">Reference proteome</keyword>
<feature type="domain" description="PAC" evidence="18">
    <location>
        <begin position="310"/>
        <end position="364"/>
    </location>
</feature>
<keyword evidence="5 19" id="KW-0808">Transferase</keyword>
<evidence type="ECO:0000259" key="15">
    <source>
        <dbReference type="PROSITE" id="PS50109"/>
    </source>
</evidence>
<dbReference type="PRINTS" id="PR00344">
    <property type="entry name" value="BCTRLSENSOR"/>
</dbReference>
<proteinExistence type="predicted"/>
<dbReference type="InterPro" id="IPR035965">
    <property type="entry name" value="PAS-like_dom_sf"/>
</dbReference>
<evidence type="ECO:0000256" key="3">
    <source>
        <dbReference type="ARBA" id="ARBA00012438"/>
    </source>
</evidence>
<evidence type="ECO:0000313" key="19">
    <source>
        <dbReference type="EMBL" id="QDU65896.1"/>
    </source>
</evidence>
<dbReference type="Gene3D" id="3.30.450.20">
    <property type="entry name" value="PAS domain"/>
    <property type="match status" value="2"/>
</dbReference>
<gene>
    <name evidence="19" type="primary">luxQ_3</name>
    <name evidence="19" type="ORF">Pla133_09620</name>
</gene>
<keyword evidence="6" id="KW-0547">Nucleotide-binding</keyword>
<dbReference type="InterPro" id="IPR000700">
    <property type="entry name" value="PAS-assoc_C"/>
</dbReference>
<protein>
    <recommendedName>
        <fullName evidence="3">histidine kinase</fullName>
        <ecNumber evidence="3">2.7.13.3</ecNumber>
    </recommendedName>
</protein>
<dbReference type="FunFam" id="3.30.565.10:FF:000010">
    <property type="entry name" value="Sensor histidine kinase RcsC"/>
    <property type="match status" value="1"/>
</dbReference>
<dbReference type="KEGG" id="pbap:Pla133_09620"/>
<dbReference type="SMART" id="SM00086">
    <property type="entry name" value="PAC"/>
    <property type="match status" value="2"/>
</dbReference>
<evidence type="ECO:0000256" key="2">
    <source>
        <dbReference type="ARBA" id="ARBA00004370"/>
    </source>
</evidence>
<dbReference type="InterPro" id="IPR001610">
    <property type="entry name" value="PAC"/>
</dbReference>
<dbReference type="InterPro" id="IPR005467">
    <property type="entry name" value="His_kinase_dom"/>
</dbReference>
<dbReference type="PANTHER" id="PTHR43047:SF64">
    <property type="entry name" value="HISTIDINE KINASE CONTAINING CHEY-HOMOLOGOUS RECEIVER DOMAIN AND PAS DOMAIN-RELATED"/>
    <property type="match status" value="1"/>
</dbReference>
<dbReference type="SMART" id="SM00388">
    <property type="entry name" value="HisKA"/>
    <property type="match status" value="1"/>
</dbReference>
<keyword evidence="9" id="KW-0902">Two-component regulatory system</keyword>
<evidence type="ECO:0000256" key="6">
    <source>
        <dbReference type="ARBA" id="ARBA00022741"/>
    </source>
</evidence>
<dbReference type="SUPFAM" id="SSF52172">
    <property type="entry name" value="CheY-like"/>
    <property type="match status" value="1"/>
</dbReference>
<feature type="domain" description="Response regulatory" evidence="16">
    <location>
        <begin position="768"/>
        <end position="886"/>
    </location>
</feature>
<dbReference type="InterPro" id="IPR003594">
    <property type="entry name" value="HATPase_dom"/>
</dbReference>
<evidence type="ECO:0000256" key="5">
    <source>
        <dbReference type="ARBA" id="ARBA00022679"/>
    </source>
</evidence>
<evidence type="ECO:0000256" key="11">
    <source>
        <dbReference type="ARBA" id="ARBA00023306"/>
    </source>
</evidence>
<name>A0A518BG05_9BACT</name>
<dbReference type="SMART" id="SM00448">
    <property type="entry name" value="REC"/>
    <property type="match status" value="1"/>
</dbReference>
<evidence type="ECO:0000259" key="16">
    <source>
        <dbReference type="PROSITE" id="PS50110"/>
    </source>
</evidence>
<dbReference type="AlphaFoldDB" id="A0A518BG05"/>
<keyword evidence="14" id="KW-1133">Transmembrane helix</keyword>
<dbReference type="FunFam" id="1.10.287.130:FF:000038">
    <property type="entry name" value="Sensory transduction histidine kinase"/>
    <property type="match status" value="1"/>
</dbReference>
<dbReference type="Gene3D" id="1.10.287.130">
    <property type="match status" value="1"/>
</dbReference>
<dbReference type="SUPFAM" id="SSF55785">
    <property type="entry name" value="PYP-like sensor domain (PAS domain)"/>
    <property type="match status" value="2"/>
</dbReference>
<accession>A0A518BG05</accession>
<dbReference type="Pfam" id="PF00512">
    <property type="entry name" value="HisKA"/>
    <property type="match status" value="1"/>
</dbReference>
<dbReference type="Pfam" id="PF08448">
    <property type="entry name" value="PAS_4"/>
    <property type="match status" value="1"/>
</dbReference>
<keyword evidence="8" id="KW-0067">ATP-binding</keyword>
<dbReference type="CDD" id="cd16922">
    <property type="entry name" value="HATPase_EvgS-ArcB-TorS-like"/>
    <property type="match status" value="1"/>
</dbReference>